<dbReference type="RefSeq" id="WP_032744132.1">
    <property type="nucleotide sequence ID" value="NZ_CP054425.1"/>
</dbReference>
<accession>A0A7D4XX32</accession>
<organism evidence="1 2">
    <name type="scientific">Bifidobacterium longum subsp. infantis</name>
    <dbReference type="NCBI Taxonomy" id="1682"/>
    <lineage>
        <taxon>Bacteria</taxon>
        <taxon>Bacillati</taxon>
        <taxon>Actinomycetota</taxon>
        <taxon>Actinomycetes</taxon>
        <taxon>Bifidobacteriales</taxon>
        <taxon>Bifidobacteriaceae</taxon>
        <taxon>Bifidobacterium</taxon>
    </lineage>
</organism>
<protein>
    <submittedName>
        <fullName evidence="1">Uncharacterized protein</fullName>
    </submittedName>
</protein>
<evidence type="ECO:0000313" key="1">
    <source>
        <dbReference type="EMBL" id="NQX50707.1"/>
    </source>
</evidence>
<reference evidence="1 2" key="1">
    <citation type="submission" date="2020-05" db="EMBL/GenBank/DDBJ databases">
        <title>Draft Genome Sequence of Bifidobacterium longum subsp. Infantis BI-G201, a Commercialization Strain.</title>
        <authorList>
            <person name="Song J."/>
            <person name="Xu Y."/>
            <person name="Han D."/>
            <person name="Teng Q."/>
            <person name="Jiang D."/>
            <person name="Liu Q."/>
        </authorList>
    </citation>
    <scope>NUCLEOTIDE SEQUENCE [LARGE SCALE GENOMIC DNA]</scope>
    <source>
        <strain evidence="1 2">BI-G201</strain>
    </source>
</reference>
<comment type="caution">
    <text evidence="1">The sequence shown here is derived from an EMBL/GenBank/DDBJ whole genome shotgun (WGS) entry which is preliminary data.</text>
</comment>
<sequence length="121" mass="13560">MNGVYGKRVVPRDVRLVRGDSERLGGRWRKRDLSTGEITPVDLSAWSGRIELRSPDGVELWYSRACDEMTDDGHAVANIPPSAFTAEIWEQRRSGRWKCVVVSPSGATVRTVGWGCWILSD</sequence>
<dbReference type="AlphaFoldDB" id="A0A7D4XX32"/>
<proteinExistence type="predicted"/>
<gene>
    <name evidence="1" type="ORF">HNS28_04360</name>
</gene>
<evidence type="ECO:0000313" key="2">
    <source>
        <dbReference type="Proteomes" id="UP000551316"/>
    </source>
</evidence>
<dbReference type="EMBL" id="JABNND010000007">
    <property type="protein sequence ID" value="NQX50707.1"/>
    <property type="molecule type" value="Genomic_DNA"/>
</dbReference>
<dbReference type="Proteomes" id="UP000551316">
    <property type="component" value="Unassembled WGS sequence"/>
</dbReference>
<name>A0A7D4XX32_BIFLI</name>